<feature type="compositionally biased region" description="Polar residues" evidence="1">
    <location>
        <begin position="10"/>
        <end position="24"/>
    </location>
</feature>
<protein>
    <submittedName>
        <fullName evidence="2">Uncharacterized protein</fullName>
    </submittedName>
</protein>
<sequence>MTKKMERKSISSNQSGRYSQQSPESVDRMKDHLSHNIIVDIDLNSPGVVTKLDLLLRKNKISKTCLCGMFPVSALNRKTLPVYLSGYE</sequence>
<reference evidence="2 3" key="1">
    <citation type="submission" date="2020-01" db="EMBL/GenBank/DDBJ databases">
        <title>Dynamics of blaIMP-6 dissemination in carbapenem resistant Enterobacteriacea isolated from regional surveillance in Osaka, Japan.</title>
        <authorList>
            <person name="Abe R."/>
            <person name="Akeda Y."/>
            <person name="Sugawara Y."/>
            <person name="Yamamoto N."/>
            <person name="Tomono K."/>
            <person name="Takeuchi D."/>
            <person name="Kawahara R."/>
            <person name="Hamada S."/>
        </authorList>
    </citation>
    <scope>NUCLEOTIDE SEQUENCE [LARGE SCALE GENOMIC DNA]</scope>
    <source>
        <strain evidence="2 3">E300</strain>
    </source>
</reference>
<dbReference type="AlphaFoldDB" id="A0A8S0G3U3"/>
<gene>
    <name evidence="2" type="ORF">EIMP300_78030</name>
</gene>
<dbReference type="Proteomes" id="UP000467488">
    <property type="component" value="Chromosome"/>
</dbReference>
<evidence type="ECO:0000256" key="1">
    <source>
        <dbReference type="SAM" id="MobiDB-lite"/>
    </source>
</evidence>
<organism evidence="2 3">
    <name type="scientific">Escherichia coli</name>
    <dbReference type="NCBI Taxonomy" id="562"/>
    <lineage>
        <taxon>Bacteria</taxon>
        <taxon>Pseudomonadati</taxon>
        <taxon>Pseudomonadota</taxon>
        <taxon>Gammaproteobacteria</taxon>
        <taxon>Enterobacterales</taxon>
        <taxon>Enterobacteriaceae</taxon>
        <taxon>Escherichia</taxon>
    </lineage>
</organism>
<dbReference type="EMBL" id="AP022360">
    <property type="protein sequence ID" value="BBU86403.1"/>
    <property type="molecule type" value="Genomic_DNA"/>
</dbReference>
<proteinExistence type="predicted"/>
<accession>A0A8S0G3U3</accession>
<evidence type="ECO:0000313" key="3">
    <source>
        <dbReference type="Proteomes" id="UP000467488"/>
    </source>
</evidence>
<name>A0A8S0G3U3_ECOLX</name>
<evidence type="ECO:0000313" key="2">
    <source>
        <dbReference type="EMBL" id="BBU86403.1"/>
    </source>
</evidence>
<feature type="region of interest" description="Disordered" evidence="1">
    <location>
        <begin position="1"/>
        <end position="29"/>
    </location>
</feature>